<dbReference type="Pfam" id="PF20616">
    <property type="entry name" value="Caps_syn_GfcC_N"/>
    <property type="match status" value="1"/>
</dbReference>
<feature type="domain" description="Capsule biosynthesis GfcC-like C-terminal" evidence="2">
    <location>
        <begin position="166"/>
        <end position="247"/>
    </location>
</feature>
<protein>
    <submittedName>
        <fullName evidence="4">Uncharacterized protein</fullName>
    </submittedName>
</protein>
<dbReference type="RefSeq" id="WP_150788189.1">
    <property type="nucleotide sequence ID" value="NZ_CABVJF010000039.1"/>
</dbReference>
<dbReference type="Proteomes" id="UP000381378">
    <property type="component" value="Unassembled WGS sequence"/>
</dbReference>
<dbReference type="Pfam" id="PF06251">
    <property type="entry name" value="Caps_syn_GfcC_C"/>
    <property type="match status" value="1"/>
</dbReference>
<evidence type="ECO:0000256" key="1">
    <source>
        <dbReference type="SAM" id="SignalP"/>
    </source>
</evidence>
<dbReference type="InterPro" id="IPR046459">
    <property type="entry name" value="Caps_syn_GfcC_N"/>
</dbReference>
<feature type="signal peptide" evidence="1">
    <location>
        <begin position="1"/>
        <end position="22"/>
    </location>
</feature>
<organism evidence="4 5">
    <name type="scientific">Pseudomonas fluorescens</name>
    <dbReference type="NCBI Taxonomy" id="294"/>
    <lineage>
        <taxon>Bacteria</taxon>
        <taxon>Pseudomonadati</taxon>
        <taxon>Pseudomonadota</taxon>
        <taxon>Gammaproteobacteria</taxon>
        <taxon>Pseudomonadales</taxon>
        <taxon>Pseudomonadaceae</taxon>
        <taxon>Pseudomonas</taxon>
    </lineage>
</organism>
<dbReference type="Gene3D" id="3.10.560.10">
    <property type="entry name" value="Outer membrane lipoprotein wza domain like"/>
    <property type="match status" value="1"/>
</dbReference>
<keyword evidence="1" id="KW-0732">Signal</keyword>
<feature type="domain" description="Capsule biosynthesis GfcC-like N-terminal" evidence="3">
    <location>
        <begin position="36"/>
        <end position="143"/>
    </location>
</feature>
<dbReference type="InterPro" id="IPR010425">
    <property type="entry name" value="Caps_synth_GfcC-like_C"/>
</dbReference>
<accession>A0A5E7VT31</accession>
<evidence type="ECO:0000313" key="5">
    <source>
        <dbReference type="Proteomes" id="UP000381378"/>
    </source>
</evidence>
<dbReference type="OrthoDB" id="6999256at2"/>
<evidence type="ECO:0000259" key="3">
    <source>
        <dbReference type="Pfam" id="PF20616"/>
    </source>
</evidence>
<dbReference type="AlphaFoldDB" id="A0A5E7VT31"/>
<dbReference type="EMBL" id="CABVJF010000039">
    <property type="protein sequence ID" value="VVQ26029.1"/>
    <property type="molecule type" value="Genomic_DNA"/>
</dbReference>
<evidence type="ECO:0000313" key="4">
    <source>
        <dbReference type="EMBL" id="VVQ26029.1"/>
    </source>
</evidence>
<gene>
    <name evidence="4" type="ORF">PS928_06320</name>
</gene>
<sequence precursor="true">MKSRGSFLLSGLLALLPFSASAQGIVTVQGDALKPGQVLLADKTRLSDVVRAAQVNAESYWFGATWLHQPLVPEQNRLKAGVLFDLQSLRNEALAQQQPERAKLASALLRKVESLPVTGRRIAILDPVRIEVERKHNNYVSAGDRLIYPQRPSTVHVVGAVEQDCELPHQPLQDAREYLQLCPVHNEADGDYLWVIQPDGHAYKRSIALWNRDEDFSPAPGARLYVPIKTSGTTPQLNQELAQFLATQPLDEVAP</sequence>
<name>A0A5E7VT31_PSEFL</name>
<feature type="chain" id="PRO_5022716287" evidence="1">
    <location>
        <begin position="23"/>
        <end position="255"/>
    </location>
</feature>
<reference evidence="4 5" key="1">
    <citation type="submission" date="2019-09" db="EMBL/GenBank/DDBJ databases">
        <authorList>
            <person name="Chandra G."/>
            <person name="Truman W A."/>
        </authorList>
    </citation>
    <scope>NUCLEOTIDE SEQUENCE [LARGE SCALE GENOMIC DNA]</scope>
    <source>
        <strain evidence="4">PS928</strain>
    </source>
</reference>
<proteinExistence type="predicted"/>
<evidence type="ECO:0000259" key="2">
    <source>
        <dbReference type="Pfam" id="PF06251"/>
    </source>
</evidence>